<protein>
    <submittedName>
        <fullName evidence="8">Multicomponent Na+:H+ antiporter subunit E</fullName>
    </submittedName>
</protein>
<dbReference type="PANTHER" id="PTHR34584:SF1">
    <property type="entry name" value="NA(+)_H(+) ANTIPORTER SUBUNIT E1"/>
    <property type="match status" value="1"/>
</dbReference>
<feature type="transmembrane region" description="Helical" evidence="7">
    <location>
        <begin position="26"/>
        <end position="46"/>
    </location>
</feature>
<comment type="similarity">
    <text evidence="2">Belongs to the CPA3 antiporters (TC 2.A.63) subunit E family.</text>
</comment>
<evidence type="ECO:0000256" key="1">
    <source>
        <dbReference type="ARBA" id="ARBA00004651"/>
    </source>
</evidence>
<evidence type="ECO:0000256" key="4">
    <source>
        <dbReference type="ARBA" id="ARBA00022692"/>
    </source>
</evidence>
<comment type="caution">
    <text evidence="8">The sequence shown here is derived from an EMBL/GenBank/DDBJ whole genome shotgun (WGS) entry which is preliminary data.</text>
</comment>
<gene>
    <name evidence="8" type="ORF">J2X09_005074</name>
</gene>
<keyword evidence="9" id="KW-1185">Reference proteome</keyword>
<evidence type="ECO:0000256" key="2">
    <source>
        <dbReference type="ARBA" id="ARBA00006228"/>
    </source>
</evidence>
<keyword evidence="6 7" id="KW-0472">Membrane</keyword>
<evidence type="ECO:0000256" key="3">
    <source>
        <dbReference type="ARBA" id="ARBA00022475"/>
    </source>
</evidence>
<evidence type="ECO:0000256" key="5">
    <source>
        <dbReference type="ARBA" id="ARBA00022989"/>
    </source>
</evidence>
<dbReference type="InterPro" id="IPR002758">
    <property type="entry name" value="Cation_antiport_E"/>
</dbReference>
<comment type="subcellular location">
    <subcellularLocation>
        <location evidence="1">Cell membrane</location>
        <topology evidence="1">Multi-pass membrane protein</topology>
    </subcellularLocation>
</comment>
<evidence type="ECO:0000256" key="6">
    <source>
        <dbReference type="ARBA" id="ARBA00023136"/>
    </source>
</evidence>
<accession>A0ABU1VIK2</accession>
<evidence type="ECO:0000313" key="9">
    <source>
        <dbReference type="Proteomes" id="UP001265550"/>
    </source>
</evidence>
<dbReference type="Proteomes" id="UP001265550">
    <property type="component" value="Unassembled WGS sequence"/>
</dbReference>
<dbReference type="Pfam" id="PF01899">
    <property type="entry name" value="MNHE"/>
    <property type="match status" value="1"/>
</dbReference>
<name>A0ABU1VIK2_9BURK</name>
<keyword evidence="3" id="KW-1003">Cell membrane</keyword>
<organism evidence="8 9">
    <name type="scientific">Hydrogenophaga laconesensis</name>
    <dbReference type="NCBI Taxonomy" id="1805971"/>
    <lineage>
        <taxon>Bacteria</taxon>
        <taxon>Pseudomonadati</taxon>
        <taxon>Pseudomonadota</taxon>
        <taxon>Betaproteobacteria</taxon>
        <taxon>Burkholderiales</taxon>
        <taxon>Comamonadaceae</taxon>
        <taxon>Hydrogenophaga</taxon>
    </lineage>
</organism>
<proteinExistence type="inferred from homology"/>
<evidence type="ECO:0000256" key="7">
    <source>
        <dbReference type="SAM" id="Phobius"/>
    </source>
</evidence>
<evidence type="ECO:0000313" key="8">
    <source>
        <dbReference type="EMBL" id="MDR7097300.1"/>
    </source>
</evidence>
<dbReference type="RefSeq" id="WP_137918482.1">
    <property type="nucleotide sequence ID" value="NZ_JAVDWE010000022.1"/>
</dbReference>
<keyword evidence="4 7" id="KW-0812">Transmembrane</keyword>
<dbReference type="EMBL" id="JAVDWE010000022">
    <property type="protein sequence ID" value="MDR7097300.1"/>
    <property type="molecule type" value="Genomic_DNA"/>
</dbReference>
<keyword evidence="5 7" id="KW-1133">Transmembrane helix</keyword>
<dbReference type="PANTHER" id="PTHR34584">
    <property type="entry name" value="NA(+)/H(+) ANTIPORTER SUBUNIT E1"/>
    <property type="match status" value="1"/>
</dbReference>
<reference evidence="8 9" key="1">
    <citation type="submission" date="2023-07" db="EMBL/GenBank/DDBJ databases">
        <title>Sorghum-associated microbial communities from plants grown in Nebraska, USA.</title>
        <authorList>
            <person name="Schachtman D."/>
        </authorList>
    </citation>
    <scope>NUCLEOTIDE SEQUENCE [LARGE SCALE GENOMIC DNA]</scope>
    <source>
        <strain evidence="8 9">BE240</strain>
    </source>
</reference>
<sequence>MHASSNLSADPATAASARPSQWIGRLAALALLWWVVAGGTASSWIVGVPTIVAAALLTPLAPRGPWGLSLSGALRFAAFFLRESLRGGVDVARRVSASHPRVAPGLVQYLWRLPEDGPARSLFALCVSLLPGTLVANVGGRDLLIHALDTGAPVAAELAALEDAVAGLFSLALPAVAPGAPGQG</sequence>